<evidence type="ECO:0000313" key="1">
    <source>
        <dbReference type="EMBL" id="CAB3984984.1"/>
    </source>
</evidence>
<dbReference type="PANTHER" id="PTHR47331:SF1">
    <property type="entry name" value="GAG-LIKE PROTEIN"/>
    <property type="match status" value="1"/>
</dbReference>
<dbReference type="GO" id="GO:0008270">
    <property type="term" value="F:zinc ion binding"/>
    <property type="evidence" value="ECO:0007669"/>
    <property type="project" value="InterPro"/>
</dbReference>
<accession>A0A6S7FXN0</accession>
<dbReference type="GO" id="GO:0016874">
    <property type="term" value="F:ligase activity"/>
    <property type="evidence" value="ECO:0007669"/>
    <property type="project" value="UniProtKB-KW"/>
</dbReference>
<reference evidence="1" key="1">
    <citation type="submission" date="2020-04" db="EMBL/GenBank/DDBJ databases">
        <authorList>
            <person name="Alioto T."/>
            <person name="Alioto T."/>
            <person name="Gomez Garrido J."/>
        </authorList>
    </citation>
    <scope>NUCLEOTIDE SEQUENCE</scope>
    <source>
        <strain evidence="1">A484AB</strain>
    </source>
</reference>
<dbReference type="EMBL" id="CACRXK020000811">
    <property type="protein sequence ID" value="CAB3984984.1"/>
    <property type="molecule type" value="Genomic_DNA"/>
</dbReference>
<gene>
    <name evidence="1" type="ORF">PACLA_8A050698</name>
</gene>
<dbReference type="Proteomes" id="UP001152795">
    <property type="component" value="Unassembled WGS sequence"/>
</dbReference>
<dbReference type="InterPro" id="IPR036875">
    <property type="entry name" value="Znf_CCHC_sf"/>
</dbReference>
<dbReference type="SUPFAM" id="SSF57756">
    <property type="entry name" value="Retrovirus zinc finger-like domains"/>
    <property type="match status" value="1"/>
</dbReference>
<evidence type="ECO:0000313" key="2">
    <source>
        <dbReference type="Proteomes" id="UP001152795"/>
    </source>
</evidence>
<dbReference type="AlphaFoldDB" id="A0A6S7FXN0"/>
<organism evidence="1 2">
    <name type="scientific">Paramuricea clavata</name>
    <name type="common">Red gorgonian</name>
    <name type="synonym">Violescent sea-whip</name>
    <dbReference type="NCBI Taxonomy" id="317549"/>
    <lineage>
        <taxon>Eukaryota</taxon>
        <taxon>Metazoa</taxon>
        <taxon>Cnidaria</taxon>
        <taxon>Anthozoa</taxon>
        <taxon>Octocorallia</taxon>
        <taxon>Malacalcyonacea</taxon>
        <taxon>Plexauridae</taxon>
        <taxon>Paramuricea</taxon>
    </lineage>
</organism>
<dbReference type="OrthoDB" id="10066767at2759"/>
<dbReference type="PANTHER" id="PTHR47331">
    <property type="entry name" value="PHD-TYPE DOMAIN-CONTAINING PROTEIN"/>
    <property type="match status" value="1"/>
</dbReference>
<name>A0A6S7FXN0_PARCT</name>
<dbReference type="GO" id="GO:0003676">
    <property type="term" value="F:nucleic acid binding"/>
    <property type="evidence" value="ECO:0007669"/>
    <property type="project" value="InterPro"/>
</dbReference>
<keyword evidence="1" id="KW-0436">Ligase</keyword>
<sequence>MANELNLSRLESMTEEGRSQLKEVMDLETGSLIEMENTATTIHVARIQSHLAQYHGIWSCKVFPGLSVPDRWGVAKEKQLCFRCLASNHVSKDCTRSKPYAVQGCKRSHHNLLHEVVPKEKEEGEKSPLTREGQRHEHILQEIRVCRLLKFCRFVPFQYG</sequence>
<proteinExistence type="predicted"/>
<comment type="caution">
    <text evidence="1">The sequence shown here is derived from an EMBL/GenBank/DDBJ whole genome shotgun (WGS) entry which is preliminary data.</text>
</comment>
<protein>
    <submittedName>
        <fullName evidence="1">E3 ubiquitin- ligase DZIP3</fullName>
    </submittedName>
</protein>
<keyword evidence="2" id="KW-1185">Reference proteome</keyword>